<dbReference type="SMART" id="SM00345">
    <property type="entry name" value="HTH_GNTR"/>
    <property type="match status" value="1"/>
</dbReference>
<dbReference type="Pfam" id="PF00392">
    <property type="entry name" value="GntR"/>
    <property type="match status" value="1"/>
</dbReference>
<gene>
    <name evidence="5" type="ORF">SAMN05192546_11028</name>
</gene>
<dbReference type="PANTHER" id="PTHR38445">
    <property type="entry name" value="HTH-TYPE TRANSCRIPTIONAL REPRESSOR YTRA"/>
    <property type="match status" value="1"/>
</dbReference>
<keyword evidence="1" id="KW-0805">Transcription regulation</keyword>
<reference evidence="5 6" key="1">
    <citation type="submission" date="2016-10" db="EMBL/GenBank/DDBJ databases">
        <authorList>
            <person name="de Groot N.N."/>
        </authorList>
    </citation>
    <scope>NUCLEOTIDE SEQUENCE [LARGE SCALE GENOMIC DNA]</scope>
    <source>
        <strain evidence="5 6">APO</strain>
    </source>
</reference>
<dbReference type="STRING" id="159292.SAMN05192546_11028"/>
<evidence type="ECO:0000313" key="5">
    <source>
        <dbReference type="EMBL" id="SDZ15154.1"/>
    </source>
</evidence>
<dbReference type="CDD" id="cd07377">
    <property type="entry name" value="WHTH_GntR"/>
    <property type="match status" value="1"/>
</dbReference>
<feature type="domain" description="HTH gntR-type" evidence="4">
    <location>
        <begin position="11"/>
        <end position="79"/>
    </location>
</feature>
<evidence type="ECO:0000256" key="3">
    <source>
        <dbReference type="ARBA" id="ARBA00023163"/>
    </source>
</evidence>
<dbReference type="PROSITE" id="PS50949">
    <property type="entry name" value="HTH_GNTR"/>
    <property type="match status" value="1"/>
</dbReference>
<dbReference type="Proteomes" id="UP000199230">
    <property type="component" value="Unassembled WGS sequence"/>
</dbReference>
<dbReference type="InterPro" id="IPR036390">
    <property type="entry name" value="WH_DNA-bd_sf"/>
</dbReference>
<organism evidence="5 6">
    <name type="scientific">Tindallia californiensis</name>
    <dbReference type="NCBI Taxonomy" id="159292"/>
    <lineage>
        <taxon>Bacteria</taxon>
        <taxon>Bacillati</taxon>
        <taxon>Bacillota</taxon>
        <taxon>Clostridia</taxon>
        <taxon>Peptostreptococcales</taxon>
        <taxon>Tindalliaceae</taxon>
        <taxon>Tindallia</taxon>
    </lineage>
</organism>
<keyword evidence="6" id="KW-1185">Reference proteome</keyword>
<protein>
    <submittedName>
        <fullName evidence="5">DNA-binding transcriptional regulator YhcF, GntR family</fullName>
    </submittedName>
</protein>
<dbReference type="InterPro" id="IPR036388">
    <property type="entry name" value="WH-like_DNA-bd_sf"/>
</dbReference>
<keyword evidence="3" id="KW-0804">Transcription</keyword>
<dbReference type="AlphaFoldDB" id="A0A1H3QNK9"/>
<accession>A0A1H3QNK9</accession>
<sequence>MLLTIAFESDIPLYQQIKNQIITGIAQGKLKPGESLPSVRQLAADIGINFHTVNKVYQQLKQENRVVIHRKSGVIINPDLKLQADEAYRESLTETLEVLFAEAHLRGGTREESQQFIERIYHTFLQEGSK</sequence>
<evidence type="ECO:0000313" key="6">
    <source>
        <dbReference type="Proteomes" id="UP000199230"/>
    </source>
</evidence>
<dbReference type="EMBL" id="FNPV01000010">
    <property type="protein sequence ID" value="SDZ15154.1"/>
    <property type="molecule type" value="Genomic_DNA"/>
</dbReference>
<dbReference type="PANTHER" id="PTHR38445:SF12">
    <property type="entry name" value="GNTR-FAMILY TRANSCRIPTIONAL REGULATOR"/>
    <property type="match status" value="1"/>
</dbReference>
<dbReference type="Gene3D" id="1.10.10.10">
    <property type="entry name" value="Winged helix-like DNA-binding domain superfamily/Winged helix DNA-binding domain"/>
    <property type="match status" value="1"/>
</dbReference>
<proteinExistence type="predicted"/>
<dbReference type="GO" id="GO:0003677">
    <property type="term" value="F:DNA binding"/>
    <property type="evidence" value="ECO:0007669"/>
    <property type="project" value="UniProtKB-KW"/>
</dbReference>
<keyword evidence="2 5" id="KW-0238">DNA-binding</keyword>
<evidence type="ECO:0000259" key="4">
    <source>
        <dbReference type="PROSITE" id="PS50949"/>
    </source>
</evidence>
<dbReference type="OrthoDB" id="9802328at2"/>
<dbReference type="RefSeq" id="WP_093315057.1">
    <property type="nucleotide sequence ID" value="NZ_FNPV01000010.1"/>
</dbReference>
<dbReference type="SUPFAM" id="SSF46785">
    <property type="entry name" value="Winged helix' DNA-binding domain"/>
    <property type="match status" value="1"/>
</dbReference>
<evidence type="ECO:0000256" key="2">
    <source>
        <dbReference type="ARBA" id="ARBA00023125"/>
    </source>
</evidence>
<dbReference type="InterPro" id="IPR000524">
    <property type="entry name" value="Tscrpt_reg_HTH_GntR"/>
</dbReference>
<evidence type="ECO:0000256" key="1">
    <source>
        <dbReference type="ARBA" id="ARBA00023015"/>
    </source>
</evidence>
<name>A0A1H3QNK9_9FIRM</name>
<dbReference type="GO" id="GO:0003700">
    <property type="term" value="F:DNA-binding transcription factor activity"/>
    <property type="evidence" value="ECO:0007669"/>
    <property type="project" value="InterPro"/>
</dbReference>